<dbReference type="EMBL" id="WTXG01000061">
    <property type="protein sequence ID" value="KAI0295160.1"/>
    <property type="molecule type" value="Genomic_DNA"/>
</dbReference>
<feature type="compositionally biased region" description="Pro residues" evidence="5">
    <location>
        <begin position="36"/>
        <end position="47"/>
    </location>
</feature>
<accession>A0AAD4QKZ2</accession>
<dbReference type="GO" id="GO:0005739">
    <property type="term" value="C:mitochondrion"/>
    <property type="evidence" value="ECO:0007669"/>
    <property type="project" value="UniProtKB-SubCell"/>
</dbReference>
<feature type="domain" description="TLDc" evidence="6">
    <location>
        <begin position="335"/>
        <end position="535"/>
    </location>
</feature>
<dbReference type="InterPro" id="IPR006571">
    <property type="entry name" value="TLDc_dom"/>
</dbReference>
<proteinExistence type="inferred from homology"/>
<evidence type="ECO:0000256" key="3">
    <source>
        <dbReference type="ARBA" id="ARBA00023128"/>
    </source>
</evidence>
<evidence type="ECO:0000256" key="4">
    <source>
        <dbReference type="ARBA" id="ARBA00040604"/>
    </source>
</evidence>
<dbReference type="PANTHER" id="PTHR23354:SF62">
    <property type="entry name" value="MUSTARD, ISOFORM V"/>
    <property type="match status" value="1"/>
</dbReference>
<comment type="subcellular location">
    <subcellularLocation>
        <location evidence="1">Mitochondrion</location>
    </subcellularLocation>
</comment>
<evidence type="ECO:0000313" key="7">
    <source>
        <dbReference type="EMBL" id="KAI0295160.1"/>
    </source>
</evidence>
<keyword evidence="8" id="KW-1185">Reference proteome</keyword>
<evidence type="ECO:0000256" key="5">
    <source>
        <dbReference type="SAM" id="MobiDB-lite"/>
    </source>
</evidence>
<evidence type="ECO:0000256" key="1">
    <source>
        <dbReference type="ARBA" id="ARBA00004173"/>
    </source>
</evidence>
<feature type="compositionally biased region" description="Gly residues" evidence="5">
    <location>
        <begin position="198"/>
        <end position="212"/>
    </location>
</feature>
<evidence type="ECO:0000256" key="2">
    <source>
        <dbReference type="ARBA" id="ARBA00009540"/>
    </source>
</evidence>
<dbReference type="PROSITE" id="PS51886">
    <property type="entry name" value="TLDC"/>
    <property type="match status" value="1"/>
</dbReference>
<protein>
    <recommendedName>
        <fullName evidence="4">Oxidation resistance protein 1</fullName>
    </recommendedName>
</protein>
<keyword evidence="3" id="KW-0496">Mitochondrion</keyword>
<reference evidence="7" key="1">
    <citation type="journal article" date="2022" name="New Phytol.">
        <title>Evolutionary transition to the ectomycorrhizal habit in the genomes of a hyperdiverse lineage of mushroom-forming fungi.</title>
        <authorList>
            <person name="Looney B."/>
            <person name="Miyauchi S."/>
            <person name="Morin E."/>
            <person name="Drula E."/>
            <person name="Courty P.E."/>
            <person name="Kohler A."/>
            <person name="Kuo A."/>
            <person name="LaButti K."/>
            <person name="Pangilinan J."/>
            <person name="Lipzen A."/>
            <person name="Riley R."/>
            <person name="Andreopoulos W."/>
            <person name="He G."/>
            <person name="Johnson J."/>
            <person name="Nolan M."/>
            <person name="Tritt A."/>
            <person name="Barry K.W."/>
            <person name="Grigoriev I.V."/>
            <person name="Nagy L.G."/>
            <person name="Hibbett D."/>
            <person name="Henrissat B."/>
            <person name="Matheny P.B."/>
            <person name="Labbe J."/>
            <person name="Martin F.M."/>
        </authorList>
    </citation>
    <scope>NUCLEOTIDE SEQUENCE</scope>
    <source>
        <strain evidence="7">BPL690</strain>
    </source>
</reference>
<evidence type="ECO:0000313" key="8">
    <source>
        <dbReference type="Proteomes" id="UP001203297"/>
    </source>
</evidence>
<feature type="region of interest" description="Disordered" evidence="5">
    <location>
        <begin position="123"/>
        <end position="212"/>
    </location>
</feature>
<comment type="caution">
    <text evidence="7">The sequence shown here is derived from an EMBL/GenBank/DDBJ whole genome shotgun (WGS) entry which is preliminary data.</text>
</comment>
<dbReference type="GO" id="GO:0006979">
    <property type="term" value="P:response to oxidative stress"/>
    <property type="evidence" value="ECO:0007669"/>
    <property type="project" value="TreeGrafter"/>
</dbReference>
<gene>
    <name evidence="7" type="ORF">B0F90DRAFT_1752384</name>
</gene>
<dbReference type="AlphaFoldDB" id="A0AAD4QKZ2"/>
<feature type="compositionally biased region" description="Pro residues" evidence="5">
    <location>
        <begin position="157"/>
        <end position="181"/>
    </location>
</feature>
<dbReference type="Proteomes" id="UP001203297">
    <property type="component" value="Unassembled WGS sequence"/>
</dbReference>
<organism evidence="7 8">
    <name type="scientific">Multifurca ochricompacta</name>
    <dbReference type="NCBI Taxonomy" id="376703"/>
    <lineage>
        <taxon>Eukaryota</taxon>
        <taxon>Fungi</taxon>
        <taxon>Dikarya</taxon>
        <taxon>Basidiomycota</taxon>
        <taxon>Agaricomycotina</taxon>
        <taxon>Agaricomycetes</taxon>
        <taxon>Russulales</taxon>
        <taxon>Russulaceae</taxon>
        <taxon>Multifurca</taxon>
    </lineage>
</organism>
<dbReference type="PANTHER" id="PTHR23354">
    <property type="entry name" value="NUCLEOLAR PROTEIN 7/ESTROGEN RECEPTOR COACTIVATOR-RELATED"/>
    <property type="match status" value="1"/>
</dbReference>
<dbReference type="SMART" id="SM00584">
    <property type="entry name" value="TLDc"/>
    <property type="match status" value="1"/>
</dbReference>
<dbReference type="GO" id="GO:0005634">
    <property type="term" value="C:nucleus"/>
    <property type="evidence" value="ECO:0007669"/>
    <property type="project" value="TreeGrafter"/>
</dbReference>
<feature type="region of interest" description="Disordered" evidence="5">
    <location>
        <begin position="1"/>
        <end position="73"/>
    </location>
</feature>
<feature type="compositionally biased region" description="Low complexity" evidence="5">
    <location>
        <begin position="11"/>
        <end position="25"/>
    </location>
</feature>
<dbReference type="Pfam" id="PF07534">
    <property type="entry name" value="TLD"/>
    <property type="match status" value="1"/>
</dbReference>
<evidence type="ECO:0000259" key="6">
    <source>
        <dbReference type="PROSITE" id="PS51886"/>
    </source>
</evidence>
<sequence length="536" mass="55982">MYWHKREQQHPSSSPSSSSSRPASAIQSGATTPQPRQAPQPQPPPEPELTTGRILLDDGILGGELSDEPPPVEMNVGMRVGMGVDVDADVTNVTVEPLMEALSEAVSDNTFAVSAIPLVTRHHQHHLAKTTRDRAESDSIIIAPSSTSTSTRRRPGVHPPSPITRSPSLPPSSPPSRPSPPVLTRTESISTFMSRSGSGSGLGSGSGSGSGSAGAGLGLVGGGSWSGSSSLPSRWVTSFLTYRGPPLPLSQAPTTAPGIPPHSSIPKRSVTDITHGSPFAATPFVPASGAPGFDGDRKWNKKGFEVTGDDGGGGGGALDDRRAVQLLGRKESTRVVLETALANTLRSHLPARARLPRSWTLLFSLDQHGISLQTLYARCSAATSSSSTATTTTTTSATPSHSSGALLVVCDAEETRFGAWIADGIREGHGSYTGSGESFLWKVHEDGVKVFKWTGKNDYVALCEPESISFGGGDGHYGLYLDETLYEGSSARCLTFNNEPLCAFSQSQSQSKVGGGGGIGTVRFECVGLEVWGVSS</sequence>
<comment type="similarity">
    <text evidence="2">Belongs to the OXR1 family.</text>
</comment>
<name>A0AAD4QKZ2_9AGAM</name>